<feature type="domain" description="Transcriptional repressor PaaX-like C-terminal" evidence="1">
    <location>
        <begin position="186"/>
        <end position="266"/>
    </location>
</feature>
<dbReference type="EMBL" id="BAAARW010000012">
    <property type="protein sequence ID" value="GAA2420080.1"/>
    <property type="molecule type" value="Genomic_DNA"/>
</dbReference>
<dbReference type="RefSeq" id="WP_344589947.1">
    <property type="nucleotide sequence ID" value="NZ_BAAARW010000012.1"/>
</dbReference>
<accession>A0ABP5W6M0</accession>
<sequence>MTSGHGHSVEIPTRTLVESLVREDLTVDAGELYAVAGALGMTDQQVRLCIRRLVGDGQFVQEGRGRKAVLRATTQIRHTIEPEVDFIRLMYAQDRGDAPWDGTWHLVAFAIPETLRPARDALRDALVHLGGAPLQGGLYVAANPWEDLVSAATARLGASEYITFLTSTDLNVAGTTDPAALAARLWPLDDLAEGHRRLIAVARDRLHRLDDMTVPQRPEPLTTAIELAAEFSRAMDPDPLLPPELLPQPWPGKQARDLVAQCWALLLQRPATAPVPRLFRRYAQAIQEITGYPVTSQRKPDR</sequence>
<dbReference type="Gene3D" id="3.30.70.2650">
    <property type="match status" value="1"/>
</dbReference>
<dbReference type="Gene3D" id="1.10.10.10">
    <property type="entry name" value="Winged helix-like DNA-binding domain superfamily/Winged helix DNA-binding domain"/>
    <property type="match status" value="1"/>
</dbReference>
<keyword evidence="4" id="KW-1185">Reference proteome</keyword>
<evidence type="ECO:0000259" key="1">
    <source>
        <dbReference type="Pfam" id="PF08223"/>
    </source>
</evidence>
<dbReference type="Pfam" id="PF20803">
    <property type="entry name" value="PaaX_M"/>
    <property type="match status" value="1"/>
</dbReference>
<dbReference type="PANTHER" id="PTHR30319:SF1">
    <property type="entry name" value="TRANSCRIPTIONAL REPRESSOR PAAX"/>
    <property type="match status" value="1"/>
</dbReference>
<dbReference type="PANTHER" id="PTHR30319">
    <property type="entry name" value="PHENYLACETIC ACID REGULATOR-RELATED TRANSCRIPTIONAL REPRESSOR"/>
    <property type="match status" value="1"/>
</dbReference>
<dbReference type="Proteomes" id="UP001501231">
    <property type="component" value="Unassembled WGS sequence"/>
</dbReference>
<dbReference type="InterPro" id="IPR013225">
    <property type="entry name" value="PaaX_C"/>
</dbReference>
<reference evidence="4" key="1">
    <citation type="journal article" date="2019" name="Int. J. Syst. Evol. Microbiol.">
        <title>The Global Catalogue of Microorganisms (GCM) 10K type strain sequencing project: providing services to taxonomists for standard genome sequencing and annotation.</title>
        <authorList>
            <consortium name="The Broad Institute Genomics Platform"/>
            <consortium name="The Broad Institute Genome Sequencing Center for Infectious Disease"/>
            <person name="Wu L."/>
            <person name="Ma J."/>
        </authorList>
    </citation>
    <scope>NUCLEOTIDE SEQUENCE [LARGE SCALE GENOMIC DNA]</scope>
    <source>
        <strain evidence="4">JCM 3325</strain>
    </source>
</reference>
<name>A0ABP5W6M0_9ACTN</name>
<comment type="caution">
    <text evidence="3">The sequence shown here is derived from an EMBL/GenBank/DDBJ whole genome shotgun (WGS) entry which is preliminary data.</text>
</comment>
<dbReference type="InterPro" id="IPR011965">
    <property type="entry name" value="PaaX_trns_reg"/>
</dbReference>
<dbReference type="PIRSF" id="PIRSF020623">
    <property type="entry name" value="PaaX"/>
    <property type="match status" value="1"/>
</dbReference>
<dbReference type="InterPro" id="IPR048846">
    <property type="entry name" value="PaaX-like_central"/>
</dbReference>
<dbReference type="Pfam" id="PF08223">
    <property type="entry name" value="PaaX_C"/>
    <property type="match status" value="1"/>
</dbReference>
<dbReference type="InterPro" id="IPR036388">
    <property type="entry name" value="WH-like_DNA-bd_sf"/>
</dbReference>
<protein>
    <submittedName>
        <fullName evidence="3">Transcriptional regulator</fullName>
    </submittedName>
</protein>
<organism evidence="3 4">
    <name type="scientific">Actinomadura vinacea</name>
    <dbReference type="NCBI Taxonomy" id="115336"/>
    <lineage>
        <taxon>Bacteria</taxon>
        <taxon>Bacillati</taxon>
        <taxon>Actinomycetota</taxon>
        <taxon>Actinomycetes</taxon>
        <taxon>Streptosporangiales</taxon>
        <taxon>Thermomonosporaceae</taxon>
        <taxon>Actinomadura</taxon>
    </lineage>
</organism>
<evidence type="ECO:0000259" key="2">
    <source>
        <dbReference type="Pfam" id="PF20803"/>
    </source>
</evidence>
<evidence type="ECO:0000313" key="3">
    <source>
        <dbReference type="EMBL" id="GAA2420080.1"/>
    </source>
</evidence>
<feature type="domain" description="Transcriptional repressor PaaX-like central Cas2-like" evidence="2">
    <location>
        <begin position="98"/>
        <end position="172"/>
    </location>
</feature>
<gene>
    <name evidence="3" type="ORF">GCM10010191_34080</name>
</gene>
<evidence type="ECO:0000313" key="4">
    <source>
        <dbReference type="Proteomes" id="UP001501231"/>
    </source>
</evidence>
<proteinExistence type="predicted"/>
<dbReference type="Gene3D" id="1.20.58.1460">
    <property type="match status" value="1"/>
</dbReference>